<comment type="caution">
    <text evidence="1">The sequence shown here is derived from an EMBL/GenBank/DDBJ whole genome shotgun (WGS) entry which is preliminary data.</text>
</comment>
<proteinExistence type="predicted"/>
<reference evidence="1 2" key="1">
    <citation type="journal article" date="2023" name="Science">
        <title>Complex scaffold remodeling in plant triterpene biosynthesis.</title>
        <authorList>
            <person name="De La Pena R."/>
            <person name="Hodgson H."/>
            <person name="Liu J.C."/>
            <person name="Stephenson M.J."/>
            <person name="Martin A.C."/>
            <person name="Owen C."/>
            <person name="Harkess A."/>
            <person name="Leebens-Mack J."/>
            <person name="Jimenez L.E."/>
            <person name="Osbourn A."/>
            <person name="Sattely E.S."/>
        </authorList>
    </citation>
    <scope>NUCLEOTIDE SEQUENCE [LARGE SCALE GENOMIC DNA]</scope>
    <source>
        <strain evidence="2">cv. JPN11</strain>
        <tissue evidence="1">Leaf</tissue>
    </source>
</reference>
<protein>
    <submittedName>
        <fullName evidence="1">ABC transporter B family protein</fullName>
    </submittedName>
</protein>
<dbReference type="EMBL" id="CM051407">
    <property type="protein sequence ID" value="KAJ4702153.1"/>
    <property type="molecule type" value="Genomic_DNA"/>
</dbReference>
<keyword evidence="2" id="KW-1185">Reference proteome</keyword>
<gene>
    <name evidence="1" type="ORF">OWV82_025274</name>
</gene>
<sequence length="1257" mass="136320">MEGVELASGGVNGDNLDQKVNQQTNSSKKQTVSFLGLFAAADKIDYVLMFFGSLGAFIHGATLPVFFILFGRMIDSLGHLSSNPHKLSSRISEHALYLVYLGLIALLSAWIGVAFWMQTGERQTARLRLKYLQSVLRKDMNFFDTEARDSNIIFHISSDAVLVQDAIGDKTGHALRYLSQFFVGFAVGFTSVWQLTLLTLAVVPLIAVAGGAYTITMSTLSEKGEAAYAEAGKTAEEVISQVRTVYSFVGEDKAVEAYSHSLKNALKLGKKSGVAKGVGVGLTYGLLFCAWALLLWYASTLVRHGHTNGGKAFTTIINVIFSGFALGQAAPNLSAIAKGQAAAANIISMIKAESNSSERPDDDGITLNKLAGQIKFSEVCFAYPSRPNTMVLESLSFAIDAGKTFAFVGPSGSGKSTIISMVQRLYEPISGKILLDGHDLKSLQLKWLREQMGLVSQEPALFATTIANNILLGKEDADINLVIEAAKAANAHSFVQGLPDGYNTQVGEGGTQLSGGQKQRIAIARAVLRNPKILLLDEATSALDAESELVVQQALEKIMSDRTTIVVAHRLSTVRDVDTIMVLKNGQVVESGTHMDLISKGGEYSTLASMQISEHFTNPRSICYSDSSRHSSFRGSSRHSSFRDSIHSRNYEVEFGSRELQSSDQNFAPTPTIWELLKLNAPEWPYAVLGSVGAILAGMEAPLFALLITHILTAFYSPDGSQVKREVDRVALIFVGVAIITIPVYLLQHYFYTLMGEHLTARVRLSMFSAILSNEIGWFDLDENNTGSLTSTLAADATLVRSALADRMSIIVQNVALTVTAFVIAFILSWRIAAVVIASLPLLIGAFIAEQLFLKGFGGDYNGAYARATSVAREAIANIRTVAAYGIENRISIQFASELSQPNKQALLRGHIAGFGYGVSQFFSLCSYALGLWYASVLIKQKGSNFGDVMKSFMVLIITALAIAETLALAPDIVKGSQALESVFSILYRKTAIEPNDPASKVVTHIKGNIEFRNVSFKYPVRPDITIFEDLSLKVSAGKSLAVVGQSGSGKSTVIALVMRFYDPISGTVLIDGYDIKALNLRSVRQKIGLVQQEPALFSTTIYDNIKYGNEEASEIEVINATKAANAHGFISRMPEGYQTHVGDRGVQLSGGQKQRVAIARAILKNPSILLLDEATSALDTASEKSVQEALDKLMEGRTTIMVAHRLSTIRDADKIAVLQQGKVVEFGSHEQLIKKSSGIYKQLIRLQQEKNTQVVE</sequence>
<evidence type="ECO:0000313" key="1">
    <source>
        <dbReference type="EMBL" id="KAJ4702153.1"/>
    </source>
</evidence>
<evidence type="ECO:0000313" key="2">
    <source>
        <dbReference type="Proteomes" id="UP001164539"/>
    </source>
</evidence>
<dbReference type="Proteomes" id="UP001164539">
    <property type="component" value="Chromosome 14"/>
</dbReference>
<accession>A0ACC1WSX6</accession>
<organism evidence="1 2">
    <name type="scientific">Melia azedarach</name>
    <name type="common">Chinaberry tree</name>
    <dbReference type="NCBI Taxonomy" id="155640"/>
    <lineage>
        <taxon>Eukaryota</taxon>
        <taxon>Viridiplantae</taxon>
        <taxon>Streptophyta</taxon>
        <taxon>Embryophyta</taxon>
        <taxon>Tracheophyta</taxon>
        <taxon>Spermatophyta</taxon>
        <taxon>Magnoliopsida</taxon>
        <taxon>eudicotyledons</taxon>
        <taxon>Gunneridae</taxon>
        <taxon>Pentapetalae</taxon>
        <taxon>rosids</taxon>
        <taxon>malvids</taxon>
        <taxon>Sapindales</taxon>
        <taxon>Meliaceae</taxon>
        <taxon>Melia</taxon>
    </lineage>
</organism>
<name>A0ACC1WSX6_MELAZ</name>